<dbReference type="OrthoDB" id="9761531at2"/>
<dbReference type="EMBL" id="PPPD01000001">
    <property type="protein sequence ID" value="PNY80072.1"/>
    <property type="molecule type" value="Genomic_DNA"/>
</dbReference>
<dbReference type="GO" id="GO:0016787">
    <property type="term" value="F:hydrolase activity"/>
    <property type="evidence" value="ECO:0007669"/>
    <property type="project" value="UniProtKB-KW"/>
</dbReference>
<protein>
    <submittedName>
        <fullName evidence="2">MBL fold metallo-hydrolase</fullName>
    </submittedName>
</protein>
<dbReference type="PANTHER" id="PTHR42951:SF14">
    <property type="entry name" value="METALLO-BETA-LACTAMASE SUPERFAMILY PROTEIN"/>
    <property type="match status" value="1"/>
</dbReference>
<proteinExistence type="predicted"/>
<dbReference type="Gene3D" id="3.60.15.10">
    <property type="entry name" value="Ribonuclease Z/Hydroxyacylglutathione hydrolase-like"/>
    <property type="match status" value="1"/>
</dbReference>
<dbReference type="InterPro" id="IPR050855">
    <property type="entry name" value="NDM-1-like"/>
</dbReference>
<organism evidence="2 3">
    <name type="scientific">Deinococcus koreensis</name>
    <dbReference type="NCBI Taxonomy" id="2054903"/>
    <lineage>
        <taxon>Bacteria</taxon>
        <taxon>Thermotogati</taxon>
        <taxon>Deinococcota</taxon>
        <taxon>Deinococci</taxon>
        <taxon>Deinococcales</taxon>
        <taxon>Deinococcaceae</taxon>
        <taxon>Deinococcus</taxon>
    </lineage>
</organism>
<keyword evidence="3" id="KW-1185">Reference proteome</keyword>
<accession>A0A2K3UU58</accession>
<dbReference type="SMART" id="SM00849">
    <property type="entry name" value="Lactamase_B"/>
    <property type="match status" value="1"/>
</dbReference>
<dbReference type="Pfam" id="PF00753">
    <property type="entry name" value="Lactamase_B"/>
    <property type="match status" value="1"/>
</dbReference>
<evidence type="ECO:0000259" key="1">
    <source>
        <dbReference type="SMART" id="SM00849"/>
    </source>
</evidence>
<name>A0A2K3UU58_9DEIO</name>
<feature type="domain" description="Metallo-beta-lactamase" evidence="1">
    <location>
        <begin position="13"/>
        <end position="195"/>
    </location>
</feature>
<dbReference type="InterPro" id="IPR001279">
    <property type="entry name" value="Metallo-B-lactamas"/>
</dbReference>
<keyword evidence="2" id="KW-0378">Hydrolase</keyword>
<evidence type="ECO:0000313" key="2">
    <source>
        <dbReference type="EMBL" id="PNY80072.1"/>
    </source>
</evidence>
<evidence type="ECO:0000313" key="3">
    <source>
        <dbReference type="Proteomes" id="UP000236379"/>
    </source>
</evidence>
<dbReference type="AlphaFoldDB" id="A0A2K3UU58"/>
<dbReference type="PANTHER" id="PTHR42951">
    <property type="entry name" value="METALLO-BETA-LACTAMASE DOMAIN-CONTAINING"/>
    <property type="match status" value="1"/>
</dbReference>
<dbReference type="SUPFAM" id="SSF56281">
    <property type="entry name" value="Metallo-hydrolase/oxidoreductase"/>
    <property type="match status" value="1"/>
</dbReference>
<dbReference type="Proteomes" id="UP000236379">
    <property type="component" value="Unassembled WGS sequence"/>
</dbReference>
<reference evidence="2 3" key="1">
    <citation type="submission" date="2018-01" db="EMBL/GenBank/DDBJ databases">
        <title>Deinococcus koreensis sp. nov., a radiation-resistant bacterium isolated from river water.</title>
        <authorList>
            <person name="Choi A."/>
        </authorList>
    </citation>
    <scope>NUCLEOTIDE SEQUENCE [LARGE SCALE GENOMIC DNA]</scope>
    <source>
        <strain evidence="2 3">SJW1-2</strain>
    </source>
</reference>
<dbReference type="InterPro" id="IPR036866">
    <property type="entry name" value="RibonucZ/Hydroxyglut_hydro"/>
</dbReference>
<comment type="caution">
    <text evidence="2">The sequence shown here is derived from an EMBL/GenBank/DDBJ whole genome shotgun (WGS) entry which is preliminary data.</text>
</comment>
<gene>
    <name evidence="2" type="ORF">CVO96_00725</name>
</gene>
<dbReference type="RefSeq" id="WP_103309232.1">
    <property type="nucleotide sequence ID" value="NZ_PPPD01000001.1"/>
</dbReference>
<sequence>MISAVNVSVQRLYANVYLLSTPQGRLVVDAGALPYAARYAGVLRAFRPDAVLLTHAHVDHAGGAWVAARLGVPVLAHPLERPGLTGAVHDLPYPAGRPALGRLISQAHRKLGAHQLTDIHPGEALAGWQVVHLPGHTAGQIGVFRDGVLVAGDAVVGGPDGAHLPRAAYNADHAQALRTLRRMAAMDLRAVLPGHGAALTPGQVRARAVRDD</sequence>